<dbReference type="Gene3D" id="3.90.550.10">
    <property type="entry name" value="Spore Coat Polysaccharide Biosynthesis Protein SpsA, Chain A"/>
    <property type="match status" value="1"/>
</dbReference>
<dbReference type="InterPro" id="IPR029044">
    <property type="entry name" value="Nucleotide-diphossugar_trans"/>
</dbReference>
<dbReference type="Proteomes" id="UP000279600">
    <property type="component" value="Chromosome"/>
</dbReference>
<reference evidence="1 2" key="1">
    <citation type="submission" date="2018-12" db="EMBL/GenBank/DDBJ databases">
        <title>Complete genome of Nonlabens sp. MJ115.</title>
        <authorList>
            <person name="Choi H.S."/>
            <person name="Jung J."/>
        </authorList>
    </citation>
    <scope>NUCLEOTIDE SEQUENCE [LARGE SCALE GENOMIC DNA]</scope>
    <source>
        <strain evidence="1 2">MJ115</strain>
    </source>
</reference>
<dbReference type="SUPFAM" id="SSF53448">
    <property type="entry name" value="Nucleotide-diphospho-sugar transferases"/>
    <property type="match status" value="1"/>
</dbReference>
<dbReference type="PANTHER" id="PTHR36529:SF1">
    <property type="entry name" value="GLYCOSYLTRANSFERASE"/>
    <property type="match status" value="1"/>
</dbReference>
<accession>A0A3S9MWM4</accession>
<dbReference type="Pfam" id="PF09837">
    <property type="entry name" value="DUF2064"/>
    <property type="match status" value="1"/>
</dbReference>
<gene>
    <name evidence="1" type="ORF">EJ995_04545</name>
</gene>
<proteinExistence type="predicted"/>
<keyword evidence="2" id="KW-1185">Reference proteome</keyword>
<dbReference type="OrthoDB" id="9798250at2"/>
<dbReference type="PANTHER" id="PTHR36529">
    <property type="entry name" value="SLL1095 PROTEIN"/>
    <property type="match status" value="1"/>
</dbReference>
<sequence>MNNQPSNTAILVFAQTAQADAVHKSIAYHQKLMAELNGHVLKTVRKSGLDYFHITESDQHGDSFGARFSNAIQSVFEKGYEQVICVGNDTPQLTTLHIFTAVDSLATGHAVNGPSIDGGYYLMGIHAHEFDAGSFESLPWQTENLATAYRELQEDIGIISDNLEPLMDLDSASDLYQFVKGKDSRKCLINIIKHIFDENSQVYATQSDRIYQIVFSSPLNKGSPTALAA</sequence>
<dbReference type="AlphaFoldDB" id="A0A3S9MWM4"/>
<dbReference type="EMBL" id="CP034549">
    <property type="protein sequence ID" value="AZQ43537.1"/>
    <property type="molecule type" value="Genomic_DNA"/>
</dbReference>
<organism evidence="1 2">
    <name type="scientific">Nonlabens ponticola</name>
    <dbReference type="NCBI Taxonomy" id="2496866"/>
    <lineage>
        <taxon>Bacteria</taxon>
        <taxon>Pseudomonadati</taxon>
        <taxon>Bacteroidota</taxon>
        <taxon>Flavobacteriia</taxon>
        <taxon>Flavobacteriales</taxon>
        <taxon>Flavobacteriaceae</taxon>
        <taxon>Nonlabens</taxon>
    </lineage>
</organism>
<evidence type="ECO:0000313" key="1">
    <source>
        <dbReference type="EMBL" id="AZQ43537.1"/>
    </source>
</evidence>
<protein>
    <submittedName>
        <fullName evidence="1">DUF2064 domain-containing protein</fullName>
    </submittedName>
</protein>
<dbReference type="KEGG" id="noj:EJ995_04545"/>
<dbReference type="InterPro" id="IPR018641">
    <property type="entry name" value="Trfase_1_rSAM/seldom-assoc"/>
</dbReference>
<evidence type="ECO:0000313" key="2">
    <source>
        <dbReference type="Proteomes" id="UP000279600"/>
    </source>
</evidence>
<name>A0A3S9MWM4_9FLAO</name>